<gene>
    <name evidence="2" type="ORF">E3J62_11220</name>
</gene>
<dbReference type="Proteomes" id="UP000315525">
    <property type="component" value="Unassembled WGS sequence"/>
</dbReference>
<sequence length="730" mass="82483">MKLVLALFSPLFIIHSVNAATFSLSTPKRDYLRYELVPLEAKIEWSPGEPVTGVVPVVKAYRGERLVQNSMGEFHLRYDDSSRAYTGGWPIPFNPELGEYRLEVTVPLQSNRFVLQNSVEIEVSGKTLPSIDTAICAMTIEAQTDLIENPVSNPLGGRWDWRNYLRWAELLCANTILYSVGWSVEGKVTSEEPWLSAGPGTFGKLAEEAQKNGFKFGGWIGSFLVWGKPELGLGYRYCWEYEDGKLRRNHHVSLSDEKRIKDIAKLARKIDADPNVDYVGFDYIRPGPGGFEMVNDFVDSLAINTPENWDSMSIHGRMRWLGRILWEKSDRAVCARWDWWRAHKSASVLARIIEVGQVEKPVWVFVLGWDKGHQHGQDPIMLSDAGASFCAVMLYESTAEEEKAMIGQWSRYLVGDEVNLMVGEAVDWILMGESKEPEAPQEFMIRLSGGIVGLSRDYSACGLFWHDLNRTHWGSLGPYSRIEWVNAGAAAFTRLRSKRGELPFRTRVITHDRWADVVIENVTDQVIEDLSVRFIQTPGVALRDKRIKTVRKIGKRGKVRVTYKLKPDNRSMVAFQFDWRGIRGVDFEYYPNPYRDEPFRAFESVHAGGDVLVISRRTDEALYIGRNLRKASYSCNRISYSGVPKNVVHKYRYLILVDADLSSRPNLRAEIMDCIREGGAVVFAACTGFDLTPTRSGPASSKIGSLAKGSFAVADHNALAAILKIMEQLN</sequence>
<evidence type="ECO:0000313" key="3">
    <source>
        <dbReference type="Proteomes" id="UP000315525"/>
    </source>
</evidence>
<evidence type="ECO:0008006" key="4">
    <source>
        <dbReference type="Google" id="ProtNLM"/>
    </source>
</evidence>
<comment type="caution">
    <text evidence="2">The sequence shown here is derived from an EMBL/GenBank/DDBJ whole genome shotgun (WGS) entry which is preliminary data.</text>
</comment>
<evidence type="ECO:0000313" key="2">
    <source>
        <dbReference type="EMBL" id="TET44091.1"/>
    </source>
</evidence>
<evidence type="ECO:0000256" key="1">
    <source>
        <dbReference type="SAM" id="SignalP"/>
    </source>
</evidence>
<proteinExistence type="predicted"/>
<name>A0A523UP53_UNCT6</name>
<organism evidence="2 3">
    <name type="scientific">candidate division TA06 bacterium</name>
    <dbReference type="NCBI Taxonomy" id="2250710"/>
    <lineage>
        <taxon>Bacteria</taxon>
        <taxon>Bacteria division TA06</taxon>
    </lineage>
</organism>
<reference evidence="2 3" key="1">
    <citation type="submission" date="2019-03" db="EMBL/GenBank/DDBJ databases">
        <title>Metabolic potential of uncultured bacteria and archaea associated with petroleum seepage in deep-sea sediments.</title>
        <authorList>
            <person name="Dong X."/>
            <person name="Hubert C."/>
        </authorList>
    </citation>
    <scope>NUCLEOTIDE SEQUENCE [LARGE SCALE GENOMIC DNA]</scope>
    <source>
        <strain evidence="2">E44_bin18</strain>
    </source>
</reference>
<feature type="signal peptide" evidence="1">
    <location>
        <begin position="1"/>
        <end position="19"/>
    </location>
</feature>
<accession>A0A523UP53</accession>
<protein>
    <recommendedName>
        <fullName evidence="4">Glycosyl hydrolase-like 10 domain-containing protein</fullName>
    </recommendedName>
</protein>
<feature type="chain" id="PRO_5021720238" description="Glycosyl hydrolase-like 10 domain-containing protein" evidence="1">
    <location>
        <begin position="20"/>
        <end position="730"/>
    </location>
</feature>
<dbReference type="AlphaFoldDB" id="A0A523UP53"/>
<keyword evidence="1" id="KW-0732">Signal</keyword>
<dbReference type="EMBL" id="SOJN01000138">
    <property type="protein sequence ID" value="TET44091.1"/>
    <property type="molecule type" value="Genomic_DNA"/>
</dbReference>